<evidence type="ECO:0000256" key="1">
    <source>
        <dbReference type="ARBA" id="ARBA00001946"/>
    </source>
</evidence>
<accession>A0A8J7J8H6</accession>
<sequence>MKQLIINADDFGLSSGANRGIIRAWQEGILTSASLMPGGEAFDEAVALAKENPGLQVGLHLTLVQGRGVLPREGIPHLVDESGNFDNDPVHCGMRYFFLKPLRKRLAREIEAQIVKVRETGLPISHVDGHLNIHMHPVVFDILSRLMPRYGISSFRLSCEDLKANLSVDRQRVVGKVAESFIFGRLADACRGRLDTLGITYSDEVKGLYNSGRMTEDYLLATLDTVRDGMTEIYFHPGCRPCATLDRWMPEYRHDDELAALTSPKVREKMARLGIRLRNYRGEEKKYA</sequence>
<dbReference type="RefSeq" id="WP_199384812.1">
    <property type="nucleotide sequence ID" value="NZ_JAEMHM010000011.1"/>
</dbReference>
<proteinExistence type="predicted"/>
<keyword evidence="4" id="KW-0460">Magnesium</keyword>
<dbReference type="EMBL" id="JAEMHM010000011">
    <property type="protein sequence ID" value="MBJ6725921.1"/>
    <property type="molecule type" value="Genomic_DNA"/>
</dbReference>
<evidence type="ECO:0000256" key="5">
    <source>
        <dbReference type="ARBA" id="ARBA00023277"/>
    </source>
</evidence>
<comment type="cofactor">
    <cofactor evidence="1">
        <name>Mg(2+)</name>
        <dbReference type="ChEBI" id="CHEBI:18420"/>
    </cofactor>
</comment>
<dbReference type="GO" id="GO:0046872">
    <property type="term" value="F:metal ion binding"/>
    <property type="evidence" value="ECO:0007669"/>
    <property type="project" value="UniProtKB-KW"/>
</dbReference>
<dbReference type="InterPro" id="IPR011330">
    <property type="entry name" value="Glyco_hydro/deAcase_b/a-brl"/>
</dbReference>
<comment type="caution">
    <text evidence="6">The sequence shown here is derived from an EMBL/GenBank/DDBJ whole genome shotgun (WGS) entry which is preliminary data.</text>
</comment>
<dbReference type="Pfam" id="PF04794">
    <property type="entry name" value="YdjC"/>
    <property type="match status" value="1"/>
</dbReference>
<dbReference type="GO" id="GO:0019213">
    <property type="term" value="F:deacetylase activity"/>
    <property type="evidence" value="ECO:0007669"/>
    <property type="project" value="TreeGrafter"/>
</dbReference>
<dbReference type="GO" id="GO:0016787">
    <property type="term" value="F:hydrolase activity"/>
    <property type="evidence" value="ECO:0007669"/>
    <property type="project" value="UniProtKB-KW"/>
</dbReference>
<dbReference type="SUPFAM" id="SSF88713">
    <property type="entry name" value="Glycoside hydrolase/deacetylase"/>
    <property type="match status" value="1"/>
</dbReference>
<organism evidence="6 7">
    <name type="scientific">Geomesophilobacter sediminis</name>
    <dbReference type="NCBI Taxonomy" id="2798584"/>
    <lineage>
        <taxon>Bacteria</taxon>
        <taxon>Pseudomonadati</taxon>
        <taxon>Thermodesulfobacteriota</taxon>
        <taxon>Desulfuromonadia</taxon>
        <taxon>Geobacterales</taxon>
        <taxon>Geobacteraceae</taxon>
        <taxon>Geomesophilobacter</taxon>
    </lineage>
</organism>
<dbReference type="NCBIfam" id="TIGR03473">
    <property type="entry name" value="HpnK"/>
    <property type="match status" value="1"/>
</dbReference>
<keyword evidence="2" id="KW-0479">Metal-binding</keyword>
<dbReference type="PANTHER" id="PTHR31609">
    <property type="entry name" value="YDJC DEACETYLASE FAMILY MEMBER"/>
    <property type="match status" value="1"/>
</dbReference>
<evidence type="ECO:0000256" key="4">
    <source>
        <dbReference type="ARBA" id="ARBA00022842"/>
    </source>
</evidence>
<reference evidence="6" key="1">
    <citation type="submission" date="2020-12" db="EMBL/GenBank/DDBJ databases">
        <title>Geomonas sp. Red875, isolated from river sediment.</title>
        <authorList>
            <person name="Xu Z."/>
            <person name="Zhang Z."/>
            <person name="Masuda Y."/>
            <person name="Itoh H."/>
            <person name="Senoo K."/>
        </authorList>
    </citation>
    <scope>NUCLEOTIDE SEQUENCE</scope>
    <source>
        <strain evidence="6">Red875</strain>
    </source>
</reference>
<dbReference type="GO" id="GO:0005975">
    <property type="term" value="P:carbohydrate metabolic process"/>
    <property type="evidence" value="ECO:0007669"/>
    <property type="project" value="InterPro"/>
</dbReference>
<dbReference type="AlphaFoldDB" id="A0A8J7J8H6"/>
<evidence type="ECO:0000313" key="6">
    <source>
        <dbReference type="EMBL" id="MBJ6725921.1"/>
    </source>
</evidence>
<evidence type="ECO:0000313" key="7">
    <source>
        <dbReference type="Proteomes" id="UP000636888"/>
    </source>
</evidence>
<dbReference type="CDD" id="cd10804">
    <property type="entry name" value="YdjC_HpnK_like"/>
    <property type="match status" value="1"/>
</dbReference>
<gene>
    <name evidence="6" type="primary">hpnK</name>
    <name evidence="6" type="ORF">JFN93_14485</name>
</gene>
<keyword evidence="7" id="KW-1185">Reference proteome</keyword>
<dbReference type="Gene3D" id="3.20.20.370">
    <property type="entry name" value="Glycoside hydrolase/deacetylase"/>
    <property type="match status" value="1"/>
</dbReference>
<dbReference type="Proteomes" id="UP000636888">
    <property type="component" value="Unassembled WGS sequence"/>
</dbReference>
<dbReference type="InterPro" id="IPR017836">
    <property type="entry name" value="Hopanoid_biosynth-assoc_HpnK"/>
</dbReference>
<evidence type="ECO:0000256" key="2">
    <source>
        <dbReference type="ARBA" id="ARBA00022723"/>
    </source>
</evidence>
<protein>
    <submittedName>
        <fullName evidence="6">Hopanoid biosynthesis-associated protein HpnK</fullName>
    </submittedName>
</protein>
<evidence type="ECO:0000256" key="3">
    <source>
        <dbReference type="ARBA" id="ARBA00022801"/>
    </source>
</evidence>
<dbReference type="PANTHER" id="PTHR31609:SF1">
    <property type="entry name" value="CARBOHYDRATE DEACETYLASE"/>
    <property type="match status" value="1"/>
</dbReference>
<name>A0A8J7J8H6_9BACT</name>
<keyword evidence="3" id="KW-0378">Hydrolase</keyword>
<dbReference type="InterPro" id="IPR006879">
    <property type="entry name" value="YdjC-like"/>
</dbReference>
<keyword evidence="5" id="KW-0119">Carbohydrate metabolism</keyword>